<organism evidence="3">
    <name type="scientific">Cuerna arida</name>
    <dbReference type="NCBI Taxonomy" id="1464854"/>
    <lineage>
        <taxon>Eukaryota</taxon>
        <taxon>Metazoa</taxon>
        <taxon>Ecdysozoa</taxon>
        <taxon>Arthropoda</taxon>
        <taxon>Hexapoda</taxon>
        <taxon>Insecta</taxon>
        <taxon>Pterygota</taxon>
        <taxon>Neoptera</taxon>
        <taxon>Paraneoptera</taxon>
        <taxon>Hemiptera</taxon>
        <taxon>Auchenorrhyncha</taxon>
        <taxon>Membracoidea</taxon>
        <taxon>Cicadellidae</taxon>
        <taxon>Cicadellinae</taxon>
        <taxon>Proconiini</taxon>
        <taxon>Cuerna</taxon>
    </lineage>
</organism>
<gene>
    <name evidence="3" type="ORF">g.50057</name>
</gene>
<feature type="non-terminal residue" evidence="3">
    <location>
        <position position="1"/>
    </location>
</feature>
<dbReference type="Gene3D" id="3.40.50.300">
    <property type="entry name" value="P-loop containing nucleotide triphosphate hydrolases"/>
    <property type="match status" value="1"/>
</dbReference>
<dbReference type="InterPro" id="IPR024317">
    <property type="entry name" value="Dynein_heavy_chain_D4_dom"/>
</dbReference>
<dbReference type="GO" id="GO:0045505">
    <property type="term" value="F:dynein intermediate chain binding"/>
    <property type="evidence" value="ECO:0007669"/>
    <property type="project" value="InterPro"/>
</dbReference>
<dbReference type="InterPro" id="IPR026983">
    <property type="entry name" value="DHC"/>
</dbReference>
<dbReference type="GO" id="GO:0005858">
    <property type="term" value="C:axonemal dynein complex"/>
    <property type="evidence" value="ECO:0007669"/>
    <property type="project" value="TreeGrafter"/>
</dbReference>
<evidence type="ECO:0000259" key="2">
    <source>
        <dbReference type="Pfam" id="PF12780"/>
    </source>
</evidence>
<protein>
    <recommendedName>
        <fullName evidence="2">Dynein heavy chain AAA module D4 domain-containing protein</fullName>
    </recommendedName>
</protein>
<dbReference type="GO" id="GO:0007018">
    <property type="term" value="P:microtubule-based movement"/>
    <property type="evidence" value="ECO:0007669"/>
    <property type="project" value="InterPro"/>
</dbReference>
<dbReference type="AlphaFoldDB" id="A0A1B6EWC0"/>
<reference evidence="3" key="1">
    <citation type="submission" date="2015-11" db="EMBL/GenBank/DDBJ databases">
        <title>De novo transcriptome assembly of four potential Pierce s Disease insect vectors from Arizona vineyards.</title>
        <authorList>
            <person name="Tassone E.E."/>
        </authorList>
    </citation>
    <scope>NUCLEOTIDE SEQUENCE</scope>
</reference>
<dbReference type="Pfam" id="PF12780">
    <property type="entry name" value="AAA_8"/>
    <property type="match status" value="1"/>
</dbReference>
<accession>A0A1B6EWC0</accession>
<dbReference type="GO" id="GO:0051959">
    <property type="term" value="F:dynein light intermediate chain binding"/>
    <property type="evidence" value="ECO:0007669"/>
    <property type="project" value="InterPro"/>
</dbReference>
<feature type="non-terminal residue" evidence="3">
    <location>
        <position position="143"/>
    </location>
</feature>
<comment type="similarity">
    <text evidence="1">Belongs to the dynein heavy chain family.</text>
</comment>
<sequence>DAAAQTNFDGNISQYFAARVQKNLHVVLVLESNHDNFSSYCLHNPALLKCCTVLWVDNWSQDTMASVPRIMISKLKGPVSEDMFSLVEMFRHVHLNCSDVSECSPRRFLSFVQLYLHIYESRVTNIVDTQAKLQAGVSKLTAA</sequence>
<feature type="domain" description="Dynein heavy chain AAA module D4" evidence="2">
    <location>
        <begin position="11"/>
        <end position="102"/>
    </location>
</feature>
<dbReference type="EMBL" id="GECZ01027561">
    <property type="protein sequence ID" value="JAS42208.1"/>
    <property type="molecule type" value="Transcribed_RNA"/>
</dbReference>
<dbReference type="PANTHER" id="PTHR46532">
    <property type="entry name" value="MALE FERTILITY FACTOR KL5"/>
    <property type="match status" value="1"/>
</dbReference>
<proteinExistence type="inferred from homology"/>
<dbReference type="PANTHER" id="PTHR46532:SF15">
    <property type="entry name" value="CYTOPLASMIC DYNEIN 2 HEAVY CHAIN 1"/>
    <property type="match status" value="1"/>
</dbReference>
<evidence type="ECO:0000256" key="1">
    <source>
        <dbReference type="ARBA" id="ARBA00008887"/>
    </source>
</evidence>
<dbReference type="Gene3D" id="1.20.920.20">
    <property type="match status" value="1"/>
</dbReference>
<dbReference type="InterPro" id="IPR027417">
    <property type="entry name" value="P-loop_NTPase"/>
</dbReference>
<name>A0A1B6EWC0_9HEMI</name>
<evidence type="ECO:0000313" key="3">
    <source>
        <dbReference type="EMBL" id="JAS42208.1"/>
    </source>
</evidence>